<sequence length="249" mass="27222">MAFARAAAHITTSNPRIVAMGSCGTKEVAEGDIVLNVYDVGTSIGMHDLNNVLHMIGTGVYHASTQIGDQEWAYGYCEKGCGVFHCKPRGYPFTYRESINLGPSPLSPEQIHQEIEKLKQVWLGPQYDLLHRNCCHFAVALCQALQVKEVPGWVTNLAAAGATIMAEEHAIEEGVHWLAQKATSAVEGLEHSVRDAILEAAKAGRIAEECFEQDCLGRHKVQVKACHVLVRTGHLKEVPDTNMWCCCGA</sequence>
<evidence type="ECO:0000313" key="5">
    <source>
        <dbReference type="EMBL" id="CAK8986038.1"/>
    </source>
</evidence>
<dbReference type="PANTHER" id="PTHR12378:SF9">
    <property type="entry name" value="OS06G0107000 PROTEIN"/>
    <property type="match status" value="1"/>
</dbReference>
<dbReference type="Proteomes" id="UP001642484">
    <property type="component" value="Unassembled WGS sequence"/>
</dbReference>
<protein>
    <recommendedName>
        <fullName evidence="4">PPPDE domain-containing protein</fullName>
    </recommendedName>
</protein>
<proteinExistence type="inferred from homology"/>
<dbReference type="InterPro" id="IPR008580">
    <property type="entry name" value="PPPDE_dom"/>
</dbReference>
<keyword evidence="6" id="KW-1185">Reference proteome</keyword>
<keyword evidence="2" id="KW-0645">Protease</keyword>
<dbReference type="EMBL" id="CAXAMN010000037">
    <property type="protein sequence ID" value="CAK8986038.1"/>
    <property type="molecule type" value="Genomic_DNA"/>
</dbReference>
<evidence type="ECO:0000256" key="2">
    <source>
        <dbReference type="ARBA" id="ARBA00022670"/>
    </source>
</evidence>
<keyword evidence="3" id="KW-0378">Hydrolase</keyword>
<dbReference type="Gene3D" id="3.90.1720.30">
    <property type="entry name" value="PPPDE domains"/>
    <property type="match status" value="1"/>
</dbReference>
<evidence type="ECO:0000259" key="4">
    <source>
        <dbReference type="PROSITE" id="PS51858"/>
    </source>
</evidence>
<dbReference type="PANTHER" id="PTHR12378">
    <property type="entry name" value="DESUMOYLATING ISOPEPTIDASE"/>
    <property type="match status" value="1"/>
</dbReference>
<name>A0ABP0H760_9DINO</name>
<evidence type="ECO:0000256" key="1">
    <source>
        <dbReference type="ARBA" id="ARBA00008140"/>
    </source>
</evidence>
<feature type="domain" description="PPPDE" evidence="4">
    <location>
        <begin position="31"/>
        <end position="169"/>
    </location>
</feature>
<comment type="caution">
    <text evidence="5">The sequence shown here is derived from an EMBL/GenBank/DDBJ whole genome shotgun (WGS) entry which is preliminary data.</text>
</comment>
<accession>A0ABP0H760</accession>
<organism evidence="5 6">
    <name type="scientific">Durusdinium trenchii</name>
    <dbReference type="NCBI Taxonomy" id="1381693"/>
    <lineage>
        <taxon>Eukaryota</taxon>
        <taxon>Sar</taxon>
        <taxon>Alveolata</taxon>
        <taxon>Dinophyceae</taxon>
        <taxon>Suessiales</taxon>
        <taxon>Symbiodiniaceae</taxon>
        <taxon>Durusdinium</taxon>
    </lineage>
</organism>
<dbReference type="PROSITE" id="PS51858">
    <property type="entry name" value="PPPDE"/>
    <property type="match status" value="1"/>
</dbReference>
<dbReference type="SMART" id="SM01179">
    <property type="entry name" value="DUF862"/>
    <property type="match status" value="1"/>
</dbReference>
<dbReference type="Pfam" id="PF05903">
    <property type="entry name" value="Peptidase_C97"/>
    <property type="match status" value="1"/>
</dbReference>
<dbReference type="InterPro" id="IPR042266">
    <property type="entry name" value="PPPDE_sf"/>
</dbReference>
<comment type="similarity">
    <text evidence="1">Belongs to the DeSI family.</text>
</comment>
<evidence type="ECO:0000313" key="6">
    <source>
        <dbReference type="Proteomes" id="UP001642484"/>
    </source>
</evidence>
<evidence type="ECO:0000256" key="3">
    <source>
        <dbReference type="ARBA" id="ARBA00022801"/>
    </source>
</evidence>
<gene>
    <name evidence="5" type="ORF">CCMP2556_LOCUS360</name>
</gene>
<reference evidence="5 6" key="1">
    <citation type="submission" date="2024-02" db="EMBL/GenBank/DDBJ databases">
        <authorList>
            <person name="Chen Y."/>
            <person name="Shah S."/>
            <person name="Dougan E. K."/>
            <person name="Thang M."/>
            <person name="Chan C."/>
        </authorList>
    </citation>
    <scope>NUCLEOTIDE SEQUENCE [LARGE SCALE GENOMIC DNA]</scope>
</reference>